<dbReference type="EMBL" id="CAJHNH020000646">
    <property type="protein sequence ID" value="CAG5119025.1"/>
    <property type="molecule type" value="Genomic_DNA"/>
</dbReference>
<dbReference type="AlphaFoldDB" id="A0A8S3YTW6"/>
<reference evidence="5" key="1">
    <citation type="submission" date="2021-04" db="EMBL/GenBank/DDBJ databases">
        <authorList>
            <consortium name="Molecular Ecology Group"/>
        </authorList>
    </citation>
    <scope>NUCLEOTIDE SEQUENCE</scope>
</reference>
<dbReference type="InterPro" id="IPR011042">
    <property type="entry name" value="6-blade_b-propeller_TolB-like"/>
</dbReference>
<comment type="caution">
    <text evidence="5">The sequence shown here is derived from an EMBL/GenBank/DDBJ whole genome shotgun (WGS) entry which is preliminary data.</text>
</comment>
<evidence type="ECO:0000313" key="6">
    <source>
        <dbReference type="Proteomes" id="UP000678393"/>
    </source>
</evidence>
<accession>A0A8S3YTW6</accession>
<comment type="subcellular location">
    <subcellularLocation>
        <location evidence="1">Secreted</location>
    </subcellularLocation>
</comment>
<dbReference type="PANTHER" id="PTHR10009">
    <property type="entry name" value="PROTEIN YELLOW-RELATED"/>
    <property type="match status" value="1"/>
</dbReference>
<dbReference type="Pfam" id="PF03022">
    <property type="entry name" value="MRJP"/>
    <property type="match status" value="1"/>
</dbReference>
<dbReference type="SUPFAM" id="SSF63825">
    <property type="entry name" value="YWTD domain"/>
    <property type="match status" value="1"/>
</dbReference>
<organism evidence="5 6">
    <name type="scientific">Candidula unifasciata</name>
    <dbReference type="NCBI Taxonomy" id="100452"/>
    <lineage>
        <taxon>Eukaryota</taxon>
        <taxon>Metazoa</taxon>
        <taxon>Spiralia</taxon>
        <taxon>Lophotrochozoa</taxon>
        <taxon>Mollusca</taxon>
        <taxon>Gastropoda</taxon>
        <taxon>Heterobranchia</taxon>
        <taxon>Euthyneura</taxon>
        <taxon>Panpulmonata</taxon>
        <taxon>Eupulmonata</taxon>
        <taxon>Stylommatophora</taxon>
        <taxon>Helicina</taxon>
        <taxon>Helicoidea</taxon>
        <taxon>Geomitridae</taxon>
        <taxon>Candidula</taxon>
    </lineage>
</organism>
<dbReference type="InterPro" id="IPR017996">
    <property type="entry name" value="MRJP/yellow-related"/>
</dbReference>
<sequence length="431" mass="48148">MRPARGTRLTRLLVWYATFLVVCVYGDNSASSSRAQAEVVYEWVTVDYDWPSDDVKHQFEQDGRYVPSHNLVSGVKTYKGQVYLSVPRLRYTNGVPSTLNQVVQKGNQSVLRPFPSWEWQELGNCSALQCAMSMEVDPISGHMYVIDVGRSGFFGDVSNDSAPVVCPAKLVVFDLADGHLVRSHDFPEDLVSKETNFLNDIVLDRGNALSTQVRWVHITDAIDAKLVTFSLETNLSHTVHHSSMDADPGLGSDITVNGQTFKLVTPIDGLAMSADFQYLYFCPLGSRDLYQVPSDIVRYPGEDFANSVRFVGSKISQTGGMTYATNNLFYGALTRNGVYRWEVSKDERDQGVDASNVLLKTETELVHDDEKLQWPDSFTIDESGFLWFTACRAQLFLLGDMDFQGTQGANFRVWRVNISEKGYLATPGSSL</sequence>
<evidence type="ECO:0000256" key="2">
    <source>
        <dbReference type="ARBA" id="ARBA00009127"/>
    </source>
</evidence>
<dbReference type="PANTHER" id="PTHR10009:SF18">
    <property type="entry name" value="PROTEIN YELLOW-LIKE PROTEIN"/>
    <property type="match status" value="1"/>
</dbReference>
<keyword evidence="3" id="KW-0964">Secreted</keyword>
<protein>
    <submittedName>
        <fullName evidence="5">Uncharacterized protein</fullName>
    </submittedName>
</protein>
<dbReference type="Gene3D" id="2.120.10.30">
    <property type="entry name" value="TolB, C-terminal domain"/>
    <property type="match status" value="1"/>
</dbReference>
<dbReference type="Proteomes" id="UP000678393">
    <property type="component" value="Unassembled WGS sequence"/>
</dbReference>
<dbReference type="OrthoDB" id="9977471at2759"/>
<feature type="chain" id="PRO_5035769642" evidence="4">
    <location>
        <begin position="27"/>
        <end position="431"/>
    </location>
</feature>
<gene>
    <name evidence="5" type="ORF">CUNI_LOCUS4583</name>
</gene>
<proteinExistence type="inferred from homology"/>
<keyword evidence="4" id="KW-0732">Signal</keyword>
<comment type="similarity">
    <text evidence="2">Belongs to the major royal jelly protein family.</text>
</comment>
<keyword evidence="6" id="KW-1185">Reference proteome</keyword>
<evidence type="ECO:0000256" key="4">
    <source>
        <dbReference type="SAM" id="SignalP"/>
    </source>
</evidence>
<evidence type="ECO:0000313" key="5">
    <source>
        <dbReference type="EMBL" id="CAG5119025.1"/>
    </source>
</evidence>
<feature type="signal peptide" evidence="4">
    <location>
        <begin position="1"/>
        <end position="26"/>
    </location>
</feature>
<name>A0A8S3YTW6_9EUPU</name>
<evidence type="ECO:0000256" key="1">
    <source>
        <dbReference type="ARBA" id="ARBA00004613"/>
    </source>
</evidence>
<evidence type="ECO:0000256" key="3">
    <source>
        <dbReference type="ARBA" id="ARBA00022525"/>
    </source>
</evidence>
<dbReference type="GO" id="GO:0005576">
    <property type="term" value="C:extracellular region"/>
    <property type="evidence" value="ECO:0007669"/>
    <property type="project" value="UniProtKB-SubCell"/>
</dbReference>